<reference evidence="1 2" key="1">
    <citation type="submission" date="2016-05" db="EMBL/GenBank/DDBJ databases">
        <title>The evolution of Acinetobacter baumannii in vivo.</title>
        <authorList>
            <person name="Hua X."/>
            <person name="Yu Y."/>
        </authorList>
    </citation>
    <scope>NUCLEOTIDE SEQUENCE [LARGE SCALE GENOMIC DNA]</scope>
    <source>
        <strain evidence="1 2">XH647</strain>
    </source>
</reference>
<dbReference type="EMBL" id="LYKI01000012">
    <property type="protein sequence ID" value="OIG73665.1"/>
    <property type="molecule type" value="Genomic_DNA"/>
</dbReference>
<sequence length="237" mass="26882">MNLDMFNNESLKDSEPTPCDFFSGEDAIAKAKELGLPDPHIVIQAIMVGDSEFRTNTIYNRSRFIARWGKIGEQLALLLRKSDPAWVYHNESQPRLENVDKKIQIIFMSGNLALGHPELVLSALCEKGYMTLKNIKENQSSYDDASKLRTWILYFPSTSHPAYTATDIPTIPFEIAYPTSFVQTPDKTKIDILPSNHTCRIAFEIDNTHPVDNDPKKPILEPSNEIKPDDFDIQLVV</sequence>
<dbReference type="AlphaFoldDB" id="A0A1S2FZM2"/>
<gene>
    <name evidence="1" type="ORF">A7M90_03195</name>
</gene>
<evidence type="ECO:0000313" key="1">
    <source>
        <dbReference type="EMBL" id="OIG73665.1"/>
    </source>
</evidence>
<dbReference type="RefSeq" id="WP_032057754.1">
    <property type="nucleotide sequence ID" value="NZ_CP037872.1"/>
</dbReference>
<accession>A0A1S2FZM2</accession>
<proteinExistence type="predicted"/>
<comment type="caution">
    <text evidence="1">The sequence shown here is derived from an EMBL/GenBank/DDBJ whole genome shotgun (WGS) entry which is preliminary data.</text>
</comment>
<protein>
    <submittedName>
        <fullName evidence="1">Uncharacterized protein</fullName>
    </submittedName>
</protein>
<name>A0A1S2FZM2_ACIBA</name>
<evidence type="ECO:0000313" key="2">
    <source>
        <dbReference type="Proteomes" id="UP000179937"/>
    </source>
</evidence>
<organism evidence="1 2">
    <name type="scientific">Acinetobacter baumannii</name>
    <dbReference type="NCBI Taxonomy" id="470"/>
    <lineage>
        <taxon>Bacteria</taxon>
        <taxon>Pseudomonadati</taxon>
        <taxon>Pseudomonadota</taxon>
        <taxon>Gammaproteobacteria</taxon>
        <taxon>Moraxellales</taxon>
        <taxon>Moraxellaceae</taxon>
        <taxon>Acinetobacter</taxon>
        <taxon>Acinetobacter calcoaceticus/baumannii complex</taxon>
    </lineage>
</organism>
<dbReference type="Proteomes" id="UP000179937">
    <property type="component" value="Unassembled WGS sequence"/>
</dbReference>